<keyword evidence="1" id="KW-0812">Transmembrane</keyword>
<gene>
    <name evidence="2" type="ORF">Tpal_254</name>
</gene>
<evidence type="ECO:0000256" key="1">
    <source>
        <dbReference type="SAM" id="Phobius"/>
    </source>
</evidence>
<dbReference type="AlphaFoldDB" id="A0A143Y695"/>
<dbReference type="Proteomes" id="UP000242754">
    <property type="component" value="Unassembled WGS sequence"/>
</dbReference>
<accession>A0A143Y695</accession>
<keyword evidence="3" id="KW-1185">Reference proteome</keyword>
<keyword evidence="1" id="KW-0472">Membrane</keyword>
<evidence type="ECO:0008006" key="4">
    <source>
        <dbReference type="Google" id="ProtNLM"/>
    </source>
</evidence>
<protein>
    <recommendedName>
        <fullName evidence="4">TcdA-E operon negative regulator</fullName>
    </recommendedName>
</protein>
<evidence type="ECO:0000313" key="3">
    <source>
        <dbReference type="Proteomes" id="UP000242754"/>
    </source>
</evidence>
<evidence type="ECO:0000313" key="2">
    <source>
        <dbReference type="EMBL" id="CZQ81885.1"/>
    </source>
</evidence>
<name>A0A143Y695_9LACT</name>
<feature type="transmembrane region" description="Helical" evidence="1">
    <location>
        <begin position="36"/>
        <end position="54"/>
    </location>
</feature>
<organism evidence="2 3">
    <name type="scientific">Trichococcus palustris</name>
    <dbReference type="NCBI Taxonomy" id="140314"/>
    <lineage>
        <taxon>Bacteria</taxon>
        <taxon>Bacillati</taxon>
        <taxon>Bacillota</taxon>
        <taxon>Bacilli</taxon>
        <taxon>Lactobacillales</taxon>
        <taxon>Carnobacteriaceae</taxon>
        <taxon>Trichococcus</taxon>
    </lineage>
</organism>
<sequence>MLSERADEKGNRIWEVCFLAKKTIYDAKEKPLLKKWWFWLIFVVAVGMMVVFGGEGDTAKTTASDKLAETAKADFDKIVAAESKDQAEADKQAEAATKEAEAKANAKAQAEADAKLKDPANYRTDITYEQLAQAPDAYYSEMFTMSGRVLQVMQGEESSQLLVAVGDNDSTVIFLGYESKIMESGILENDHIKFYGMAAKSISYDSSLGEKITVPAAFVNMIELQ</sequence>
<dbReference type="STRING" id="140314.SAMN04488076_10236"/>
<proteinExistence type="predicted"/>
<reference evidence="2 3" key="1">
    <citation type="submission" date="2016-02" db="EMBL/GenBank/DDBJ databases">
        <authorList>
            <person name="Wen L."/>
            <person name="He K."/>
            <person name="Yang H."/>
        </authorList>
    </citation>
    <scope>NUCLEOTIDE SEQUENCE [LARGE SCALE GENOMIC DNA]</scope>
    <source>
        <strain evidence="2">Trichococcus palustris</strain>
    </source>
</reference>
<dbReference type="EMBL" id="FJNE01000001">
    <property type="protein sequence ID" value="CZQ81885.1"/>
    <property type="molecule type" value="Genomic_DNA"/>
</dbReference>
<keyword evidence="1" id="KW-1133">Transmembrane helix</keyword>